<keyword evidence="1" id="KW-0812">Transmembrane</keyword>
<comment type="caution">
    <text evidence="2">The sequence shown here is derived from an EMBL/GenBank/DDBJ whole genome shotgun (WGS) entry which is preliminary data.</text>
</comment>
<proteinExistence type="predicted"/>
<protein>
    <submittedName>
        <fullName evidence="2">Uncharacterized protein</fullName>
    </submittedName>
</protein>
<feature type="non-terminal residue" evidence="2">
    <location>
        <position position="1"/>
    </location>
</feature>
<evidence type="ECO:0000256" key="1">
    <source>
        <dbReference type="SAM" id="Phobius"/>
    </source>
</evidence>
<dbReference type="AlphaFoldDB" id="X1VWT5"/>
<organism evidence="2">
    <name type="scientific">marine sediment metagenome</name>
    <dbReference type="NCBI Taxonomy" id="412755"/>
    <lineage>
        <taxon>unclassified sequences</taxon>
        <taxon>metagenomes</taxon>
        <taxon>ecological metagenomes</taxon>
    </lineage>
</organism>
<evidence type="ECO:0000313" key="2">
    <source>
        <dbReference type="EMBL" id="GAJ23136.1"/>
    </source>
</evidence>
<gene>
    <name evidence="2" type="ORF">S12H4_61841</name>
</gene>
<sequence>AESIEPLDDLSPLSMSRKLGFLLYLLIMMLTLVALLPF</sequence>
<feature type="transmembrane region" description="Helical" evidence="1">
    <location>
        <begin position="19"/>
        <end position="36"/>
    </location>
</feature>
<reference evidence="2" key="1">
    <citation type="journal article" date="2014" name="Front. Microbiol.">
        <title>High frequency of phylogenetically diverse reductive dehalogenase-homologous genes in deep subseafloor sedimentary metagenomes.</title>
        <authorList>
            <person name="Kawai M."/>
            <person name="Futagami T."/>
            <person name="Toyoda A."/>
            <person name="Takaki Y."/>
            <person name="Nishi S."/>
            <person name="Hori S."/>
            <person name="Arai W."/>
            <person name="Tsubouchi T."/>
            <person name="Morono Y."/>
            <person name="Uchiyama I."/>
            <person name="Ito T."/>
            <person name="Fujiyama A."/>
            <person name="Inagaki F."/>
            <person name="Takami H."/>
        </authorList>
    </citation>
    <scope>NUCLEOTIDE SEQUENCE</scope>
    <source>
        <strain evidence="2">Expedition CK06-06</strain>
    </source>
</reference>
<keyword evidence="1" id="KW-0472">Membrane</keyword>
<dbReference type="EMBL" id="BARW01041210">
    <property type="protein sequence ID" value="GAJ23136.1"/>
    <property type="molecule type" value="Genomic_DNA"/>
</dbReference>
<keyword evidence="1" id="KW-1133">Transmembrane helix</keyword>
<accession>X1VWT5</accession>
<name>X1VWT5_9ZZZZ</name>